<evidence type="ECO:0000256" key="1">
    <source>
        <dbReference type="SAM" id="Coils"/>
    </source>
</evidence>
<dbReference type="PROSITE" id="PS51257">
    <property type="entry name" value="PROKAR_LIPOPROTEIN"/>
    <property type="match status" value="1"/>
</dbReference>
<name>A0A2S9YTM9_9BACT</name>
<feature type="chain" id="PRO_5015684866" description="VWFA domain-containing protein" evidence="2">
    <location>
        <begin position="24"/>
        <end position="565"/>
    </location>
</feature>
<reference evidence="3 4" key="1">
    <citation type="submission" date="2018-03" db="EMBL/GenBank/DDBJ databases">
        <title>Draft Genome Sequences of the Obligatory Marine Myxobacteria Enhygromyxa salina SWB007.</title>
        <authorList>
            <person name="Poehlein A."/>
            <person name="Moghaddam J.A."/>
            <person name="Harms H."/>
            <person name="Alanjari M."/>
            <person name="Koenig G.M."/>
            <person name="Daniel R."/>
            <person name="Schaeberle T.F."/>
        </authorList>
    </citation>
    <scope>NUCLEOTIDE SEQUENCE [LARGE SCALE GENOMIC DNA]</scope>
    <source>
        <strain evidence="3 4">SWB007</strain>
    </source>
</reference>
<keyword evidence="2" id="KW-0732">Signal</keyword>
<dbReference type="EMBL" id="PVNL01000041">
    <property type="protein sequence ID" value="PRQ08444.1"/>
    <property type="molecule type" value="Genomic_DNA"/>
</dbReference>
<dbReference type="Proteomes" id="UP000238823">
    <property type="component" value="Unassembled WGS sequence"/>
</dbReference>
<feature type="signal peptide" evidence="2">
    <location>
        <begin position="1"/>
        <end position="23"/>
    </location>
</feature>
<evidence type="ECO:0008006" key="5">
    <source>
        <dbReference type="Google" id="ProtNLM"/>
    </source>
</evidence>
<evidence type="ECO:0000313" key="3">
    <source>
        <dbReference type="EMBL" id="PRQ08444.1"/>
    </source>
</evidence>
<proteinExistence type="predicted"/>
<organism evidence="3 4">
    <name type="scientific">Enhygromyxa salina</name>
    <dbReference type="NCBI Taxonomy" id="215803"/>
    <lineage>
        <taxon>Bacteria</taxon>
        <taxon>Pseudomonadati</taxon>
        <taxon>Myxococcota</taxon>
        <taxon>Polyangia</taxon>
        <taxon>Nannocystales</taxon>
        <taxon>Nannocystaceae</taxon>
        <taxon>Enhygromyxa</taxon>
    </lineage>
</organism>
<evidence type="ECO:0000313" key="4">
    <source>
        <dbReference type="Proteomes" id="UP000238823"/>
    </source>
</evidence>
<sequence>MVHSLLRYAAASALILAPFALSACPGGDPTDQAPTPPLCGDEFRLEIQPQLSHSRNVDILFVIDNTATMAQAQVLLNDAIAELFTRLDAAQANYRIAFTTTDSGNPWCPPGATTPEAGNFVLSSCTTRLDEFSNAALDLDVRDLACSDQCSLLSDDLAISPTTTAVDDTPAPRRWIERVEGVSNLPSTTDPVDAFRCFAPQGINGCGFESPLESMYLALIRAQTPDEPGNYGFMRADAVLAVVVLSDEADCSYNKSFAEIFEQDGNKVFWSDPAAQFPSSAVCWNAGVSCTGDPSGYDGCEPTNKDINGEISSDSQAVLHPLSRYVGLLKGLEQQKQELDAENELILAVIGGVEGAGENWSVNYAEASDAEYQLDYGIGPGCTGADGQAAVPPVRMRALAEAIDPLGLYSICDDDFSATLADLGERITAQFEPICFNRCVADADLSTPQLEPSCVIEQDPPGNDDTERVQACERAADGSYVIDPDTQTYQLPAGVDVCYVSLVDPDGSQTADPNDNLSDECADQHVNLEFVLVRRHGVPTPDGTRISASCELSDCADLDCPLIGS</sequence>
<accession>A0A2S9YTM9</accession>
<protein>
    <recommendedName>
        <fullName evidence="5">VWFA domain-containing protein</fullName>
    </recommendedName>
</protein>
<feature type="coiled-coil region" evidence="1">
    <location>
        <begin position="322"/>
        <end position="349"/>
    </location>
</feature>
<comment type="caution">
    <text evidence="3">The sequence shown here is derived from an EMBL/GenBank/DDBJ whole genome shotgun (WGS) entry which is preliminary data.</text>
</comment>
<evidence type="ECO:0000256" key="2">
    <source>
        <dbReference type="SAM" id="SignalP"/>
    </source>
</evidence>
<gene>
    <name evidence="3" type="ORF">ENSA7_17290</name>
</gene>
<dbReference type="AlphaFoldDB" id="A0A2S9YTM9"/>
<dbReference type="RefSeq" id="WP_106088758.1">
    <property type="nucleotide sequence ID" value="NZ_PVNL01000041.1"/>
</dbReference>
<keyword evidence="1" id="KW-0175">Coiled coil</keyword>